<dbReference type="EMBL" id="JBHTBX010000007">
    <property type="protein sequence ID" value="MFC7435130.1"/>
    <property type="molecule type" value="Genomic_DNA"/>
</dbReference>
<sequence length="129" mass="13867">MNTRWIALPALLGALTVQAADDEILRLTQASGCVACHQTEPSRTAGSPPPLAPAWRDIATRYKSVKGAQQQLTATVMTGSLPADQGRSPYASHWTGKVQGEFMPTHRHAVTQADAARIVAWILALEPLK</sequence>
<keyword evidence="5" id="KW-0732">Signal</keyword>
<proteinExistence type="predicted"/>
<evidence type="ECO:0000256" key="5">
    <source>
        <dbReference type="SAM" id="SignalP"/>
    </source>
</evidence>
<evidence type="ECO:0000313" key="7">
    <source>
        <dbReference type="EMBL" id="MFC7435130.1"/>
    </source>
</evidence>
<keyword evidence="8" id="KW-1185">Reference proteome</keyword>
<evidence type="ECO:0000256" key="1">
    <source>
        <dbReference type="ARBA" id="ARBA00022617"/>
    </source>
</evidence>
<dbReference type="InterPro" id="IPR036909">
    <property type="entry name" value="Cyt_c-like_dom_sf"/>
</dbReference>
<feature type="domain" description="Cytochrome c" evidence="6">
    <location>
        <begin position="16"/>
        <end position="126"/>
    </location>
</feature>
<feature type="signal peptide" evidence="5">
    <location>
        <begin position="1"/>
        <end position="19"/>
    </location>
</feature>
<organism evidence="7 8">
    <name type="scientific">Hydrogenophaga bisanensis</name>
    <dbReference type="NCBI Taxonomy" id="439611"/>
    <lineage>
        <taxon>Bacteria</taxon>
        <taxon>Pseudomonadati</taxon>
        <taxon>Pseudomonadota</taxon>
        <taxon>Betaproteobacteria</taxon>
        <taxon>Burkholderiales</taxon>
        <taxon>Comamonadaceae</taxon>
        <taxon>Hydrogenophaga</taxon>
    </lineage>
</organism>
<evidence type="ECO:0000256" key="4">
    <source>
        <dbReference type="PROSITE-ProRule" id="PRU00433"/>
    </source>
</evidence>
<evidence type="ECO:0000313" key="8">
    <source>
        <dbReference type="Proteomes" id="UP001596495"/>
    </source>
</evidence>
<reference evidence="8" key="1">
    <citation type="journal article" date="2019" name="Int. J. Syst. Evol. Microbiol.">
        <title>The Global Catalogue of Microorganisms (GCM) 10K type strain sequencing project: providing services to taxonomists for standard genome sequencing and annotation.</title>
        <authorList>
            <consortium name="The Broad Institute Genomics Platform"/>
            <consortium name="The Broad Institute Genome Sequencing Center for Infectious Disease"/>
            <person name="Wu L."/>
            <person name="Ma J."/>
        </authorList>
    </citation>
    <scope>NUCLEOTIDE SEQUENCE [LARGE SCALE GENOMIC DNA]</scope>
    <source>
        <strain evidence="8">CCUG 54518</strain>
    </source>
</reference>
<dbReference type="RefSeq" id="WP_382257326.1">
    <property type="nucleotide sequence ID" value="NZ_JBHTBX010000007.1"/>
</dbReference>
<dbReference type="Proteomes" id="UP001596495">
    <property type="component" value="Unassembled WGS sequence"/>
</dbReference>
<dbReference type="PROSITE" id="PS51007">
    <property type="entry name" value="CYTC"/>
    <property type="match status" value="1"/>
</dbReference>
<dbReference type="Gene3D" id="1.10.760.10">
    <property type="entry name" value="Cytochrome c-like domain"/>
    <property type="match status" value="1"/>
</dbReference>
<dbReference type="SUPFAM" id="SSF46626">
    <property type="entry name" value="Cytochrome c"/>
    <property type="match status" value="1"/>
</dbReference>
<gene>
    <name evidence="7" type="ORF">ACFQNJ_11505</name>
</gene>
<comment type="caution">
    <text evidence="7">The sequence shown here is derived from an EMBL/GenBank/DDBJ whole genome shotgun (WGS) entry which is preliminary data.</text>
</comment>
<keyword evidence="2 4" id="KW-0479">Metal-binding</keyword>
<evidence type="ECO:0000256" key="3">
    <source>
        <dbReference type="ARBA" id="ARBA00023004"/>
    </source>
</evidence>
<keyword evidence="3 4" id="KW-0408">Iron</keyword>
<accession>A0ABW2RAM7</accession>
<evidence type="ECO:0000259" key="6">
    <source>
        <dbReference type="PROSITE" id="PS51007"/>
    </source>
</evidence>
<evidence type="ECO:0000256" key="2">
    <source>
        <dbReference type="ARBA" id="ARBA00022723"/>
    </source>
</evidence>
<name>A0ABW2RAM7_9BURK</name>
<keyword evidence="1 4" id="KW-0349">Heme</keyword>
<feature type="chain" id="PRO_5047383113" evidence="5">
    <location>
        <begin position="20"/>
        <end position="129"/>
    </location>
</feature>
<protein>
    <submittedName>
        <fullName evidence="7">C-type cytochrome</fullName>
    </submittedName>
</protein>
<dbReference type="InterPro" id="IPR009056">
    <property type="entry name" value="Cyt_c-like_dom"/>
</dbReference>